<dbReference type="HOGENOM" id="CLU_1783674_0_0_10"/>
<dbReference type="AlphaFoldDB" id="G0J4I8"/>
<dbReference type="Proteomes" id="UP000001635">
    <property type="component" value="Chromosome"/>
</dbReference>
<proteinExistence type="predicted"/>
<evidence type="ECO:0000313" key="2">
    <source>
        <dbReference type="Proteomes" id="UP000001635"/>
    </source>
</evidence>
<accession>G0J4I8</accession>
<gene>
    <name evidence="1" type="ordered locus">Cycma_0881</name>
</gene>
<keyword evidence="2" id="KW-1185">Reference proteome</keyword>
<reference evidence="2" key="1">
    <citation type="submission" date="2011-07" db="EMBL/GenBank/DDBJ databases">
        <title>The complete genome of Cyclobacterium marinum DSM 745.</title>
        <authorList>
            <person name="Lucas S."/>
            <person name="Han J."/>
            <person name="Lapidus A."/>
            <person name="Bruce D."/>
            <person name="Goodwin L."/>
            <person name="Pitluck S."/>
            <person name="Peters L."/>
            <person name="Kyrpides N."/>
            <person name="Mavromatis K."/>
            <person name="Ivanova N."/>
            <person name="Ovchinnikova G."/>
            <person name="Chertkov O."/>
            <person name="Detter J.C."/>
            <person name="Tapia R."/>
            <person name="Han C."/>
            <person name="Land M."/>
            <person name="Hauser L."/>
            <person name="Markowitz V."/>
            <person name="Cheng J.-F."/>
            <person name="Hugenholtz P."/>
            <person name="Woyke T."/>
            <person name="Wu D."/>
            <person name="Tindall B."/>
            <person name="Schuetze A."/>
            <person name="Brambilla E."/>
            <person name="Klenk H.-P."/>
            <person name="Eisen J.A."/>
        </authorList>
    </citation>
    <scope>NUCLEOTIDE SEQUENCE [LARGE SCALE GENOMIC DNA]</scope>
    <source>
        <strain evidence="2">ATCC 25205 / DSM 745 / LMG 13164 / NCIMB 1802</strain>
    </source>
</reference>
<evidence type="ECO:0000313" key="1">
    <source>
        <dbReference type="EMBL" id="AEL24653.1"/>
    </source>
</evidence>
<name>G0J4I8_CYCMS</name>
<sequence>MLSKRKVITDISISIQRRIVYKSQKPHRGVTFVAKAAKPWSKHEAQSDFGGIVAFFSATMLTKSFSPIVIQISTCSFLPLSCSASGQVLSEFQIRAGFDNTNGKSLPTQKHRRCGIFVAKAAKPWSKHEAQSDFGGIVAFFLQQC</sequence>
<protein>
    <submittedName>
        <fullName evidence="1">Uncharacterized protein</fullName>
    </submittedName>
</protein>
<dbReference type="KEGG" id="cmr:Cycma_0881"/>
<dbReference type="EMBL" id="CP002955">
    <property type="protein sequence ID" value="AEL24653.1"/>
    <property type="molecule type" value="Genomic_DNA"/>
</dbReference>
<dbReference type="RefSeq" id="WP_014018950.1">
    <property type="nucleotide sequence ID" value="NC_015914.1"/>
</dbReference>
<organism evidence="1 2">
    <name type="scientific">Cyclobacterium marinum (strain ATCC 25205 / DSM 745 / LMG 13164 / NCIMB 1802)</name>
    <name type="common">Flectobacillus marinus</name>
    <dbReference type="NCBI Taxonomy" id="880070"/>
    <lineage>
        <taxon>Bacteria</taxon>
        <taxon>Pseudomonadati</taxon>
        <taxon>Bacteroidota</taxon>
        <taxon>Cytophagia</taxon>
        <taxon>Cytophagales</taxon>
        <taxon>Cyclobacteriaceae</taxon>
        <taxon>Cyclobacterium</taxon>
    </lineage>
</organism>